<dbReference type="Pfam" id="PF12680">
    <property type="entry name" value="SnoaL_2"/>
    <property type="match status" value="1"/>
</dbReference>
<dbReference type="Proteomes" id="UP000594800">
    <property type="component" value="Chromosome"/>
</dbReference>
<name>A0A7S9LT83_9RHOB</name>
<dbReference type="EMBL" id="CP064942">
    <property type="protein sequence ID" value="QPH54300.1"/>
    <property type="molecule type" value="Genomic_DNA"/>
</dbReference>
<evidence type="ECO:0000313" key="2">
    <source>
        <dbReference type="EMBL" id="QPH54300.1"/>
    </source>
</evidence>
<gene>
    <name evidence="2" type="ORF">I0K15_00535</name>
</gene>
<dbReference type="Gene3D" id="3.10.450.50">
    <property type="match status" value="1"/>
</dbReference>
<evidence type="ECO:0000259" key="1">
    <source>
        <dbReference type="Pfam" id="PF12680"/>
    </source>
</evidence>
<evidence type="ECO:0000313" key="3">
    <source>
        <dbReference type="Proteomes" id="UP000594800"/>
    </source>
</evidence>
<proteinExistence type="predicted"/>
<protein>
    <submittedName>
        <fullName evidence="2">Nuclear transport factor 2 family protein</fullName>
    </submittedName>
</protein>
<accession>A0A7S9LT83</accession>
<dbReference type="SUPFAM" id="SSF54427">
    <property type="entry name" value="NTF2-like"/>
    <property type="match status" value="1"/>
</dbReference>
<keyword evidence="3" id="KW-1185">Reference proteome</keyword>
<reference evidence="2 3" key="1">
    <citation type="submission" date="2020-11" db="EMBL/GenBank/DDBJ databases">
        <title>Description of Pontivivens ytuae sp. nov. isolated from deep sea sediment of Mariana Trench.</title>
        <authorList>
            <person name="Wang Z."/>
            <person name="Sun Q.-L."/>
            <person name="Xu X.-D."/>
            <person name="Tang Y.-Z."/>
            <person name="Zhang J."/>
        </authorList>
    </citation>
    <scope>NUCLEOTIDE SEQUENCE [LARGE SCALE GENOMIC DNA]</scope>
    <source>
        <strain evidence="2 3">MT2928</strain>
    </source>
</reference>
<dbReference type="InterPro" id="IPR032710">
    <property type="entry name" value="NTF2-like_dom_sf"/>
</dbReference>
<feature type="domain" description="SnoaL-like" evidence="1">
    <location>
        <begin position="7"/>
        <end position="102"/>
    </location>
</feature>
<dbReference type="InterPro" id="IPR037401">
    <property type="entry name" value="SnoaL-like"/>
</dbReference>
<dbReference type="AlphaFoldDB" id="A0A7S9LT83"/>
<organism evidence="2 3">
    <name type="scientific">Pontivivens ytuae</name>
    <dbReference type="NCBI Taxonomy" id="2789856"/>
    <lineage>
        <taxon>Bacteria</taxon>
        <taxon>Pseudomonadati</taxon>
        <taxon>Pseudomonadota</taxon>
        <taxon>Alphaproteobacteria</taxon>
        <taxon>Rhodobacterales</taxon>
        <taxon>Paracoccaceae</taxon>
        <taxon>Pontivivens</taxon>
    </lineage>
</organism>
<dbReference type="KEGG" id="poz:I0K15_00535"/>
<sequence length="138" mass="15810">MTPSDVVRRFWQTMATNDFAAASRLLSPDYRGYWPQSRELIEGRENFIRVNADYPAEGRWRFTLRQLVAGDPDVVTEVDVTDGVMQATVVTFHRVERGEIVHQLEYWPDPFDAPPWRAPFVRLSDRPESMGGAAGEPL</sequence>